<evidence type="ECO:0000313" key="4">
    <source>
        <dbReference type="EMBL" id="KIC67644.1"/>
    </source>
</evidence>
<dbReference type="OrthoDB" id="9805009at2"/>
<dbReference type="EMBL" id="JWTB01000014">
    <property type="protein sequence ID" value="KIC67644.1"/>
    <property type="molecule type" value="Genomic_DNA"/>
</dbReference>
<dbReference type="PANTHER" id="PTHR31690">
    <property type="entry name" value="FUCOSE MUTAROTASE"/>
    <property type="match status" value="1"/>
</dbReference>
<comment type="catalytic activity">
    <reaction evidence="3">
        <text>alpha-L-fucose = beta-L-fucose</text>
        <dbReference type="Rhea" id="RHEA:25580"/>
        <dbReference type="ChEBI" id="CHEBI:42548"/>
        <dbReference type="ChEBI" id="CHEBI:42589"/>
        <dbReference type="EC" id="5.1.3.29"/>
    </reaction>
</comment>
<dbReference type="Gene3D" id="3.40.1650.10">
    <property type="entry name" value="RbsD-like domain"/>
    <property type="match status" value="1"/>
</dbReference>
<gene>
    <name evidence="4" type="ORF">RM50_08295</name>
</gene>
<comment type="catalytic activity">
    <reaction evidence="1">
        <text>beta-D-ribopyranose = beta-D-ribofuranose</text>
        <dbReference type="Rhea" id="RHEA:25432"/>
        <dbReference type="ChEBI" id="CHEBI:27476"/>
        <dbReference type="ChEBI" id="CHEBI:47002"/>
        <dbReference type="EC" id="5.4.99.62"/>
    </reaction>
</comment>
<accession>A0A0B4D2S4</accession>
<evidence type="ECO:0000256" key="1">
    <source>
        <dbReference type="ARBA" id="ARBA00000223"/>
    </source>
</evidence>
<dbReference type="Pfam" id="PF05025">
    <property type="entry name" value="RbsD_FucU"/>
    <property type="match status" value="1"/>
</dbReference>
<sequence>MINYTLTHPGLLAALAESGHGSQILVADANYPHNTGAPASARRIALNLRPGLLTIDQILEVLVDAVPLEAAAVMTPPDGNWTEAVRGYQQALGTAVPITSHQRFGFYDAARSPDVAVVIASGDTRHYANLLLTIGVRPDGTA</sequence>
<dbReference type="GO" id="GO:0062193">
    <property type="term" value="F:D-ribose pyranase activity"/>
    <property type="evidence" value="ECO:0007669"/>
    <property type="project" value="UniProtKB-EC"/>
</dbReference>
<reference evidence="4 5" key="1">
    <citation type="submission" date="2014-12" db="EMBL/GenBank/DDBJ databases">
        <title>Genome sequencing of Arthrobacter phenanthrenivorans SWC37.</title>
        <authorList>
            <person name="Tan P.W."/>
            <person name="Chan K.-G."/>
        </authorList>
    </citation>
    <scope>NUCLEOTIDE SEQUENCE [LARGE SCALE GENOMIC DNA]</scope>
    <source>
        <strain evidence="4 5">SWC37</strain>
    </source>
</reference>
<evidence type="ECO:0000256" key="2">
    <source>
        <dbReference type="ARBA" id="ARBA00023235"/>
    </source>
</evidence>
<dbReference type="GO" id="GO:0006004">
    <property type="term" value="P:fucose metabolic process"/>
    <property type="evidence" value="ECO:0007669"/>
    <property type="project" value="TreeGrafter"/>
</dbReference>
<evidence type="ECO:0000256" key="3">
    <source>
        <dbReference type="ARBA" id="ARBA00036324"/>
    </source>
</evidence>
<dbReference type="SUPFAM" id="SSF102546">
    <property type="entry name" value="RbsD-like"/>
    <property type="match status" value="1"/>
</dbReference>
<organism evidence="4 5">
    <name type="scientific">Pseudarthrobacter phenanthrenivorans</name>
    <name type="common">Arthrobacter phenanthrenivorans</name>
    <dbReference type="NCBI Taxonomy" id="361575"/>
    <lineage>
        <taxon>Bacteria</taxon>
        <taxon>Bacillati</taxon>
        <taxon>Actinomycetota</taxon>
        <taxon>Actinomycetes</taxon>
        <taxon>Micrococcales</taxon>
        <taxon>Micrococcaceae</taxon>
        <taxon>Pseudarthrobacter</taxon>
    </lineage>
</organism>
<dbReference type="InterPro" id="IPR050443">
    <property type="entry name" value="RbsD/FucU_mutarotase"/>
</dbReference>
<name>A0A0B4D2S4_PSEPS</name>
<dbReference type="RefSeq" id="WP_043451644.1">
    <property type="nucleotide sequence ID" value="NZ_JBFBKS010000010.1"/>
</dbReference>
<dbReference type="AlphaFoldDB" id="A0A0B4D2S4"/>
<dbReference type="PANTHER" id="PTHR31690:SF4">
    <property type="entry name" value="FUCOSE MUTAROTASE"/>
    <property type="match status" value="1"/>
</dbReference>
<keyword evidence="2" id="KW-0413">Isomerase</keyword>
<dbReference type="InterPro" id="IPR023750">
    <property type="entry name" value="RbsD-like_sf"/>
</dbReference>
<dbReference type="GO" id="GO:0036373">
    <property type="term" value="F:L-fucose mutarotase activity"/>
    <property type="evidence" value="ECO:0007669"/>
    <property type="project" value="UniProtKB-EC"/>
</dbReference>
<dbReference type="Proteomes" id="UP000031196">
    <property type="component" value="Unassembled WGS sequence"/>
</dbReference>
<protein>
    <submittedName>
        <fullName evidence="4">RbsD or FucU transport</fullName>
    </submittedName>
</protein>
<evidence type="ECO:0000313" key="5">
    <source>
        <dbReference type="Proteomes" id="UP000031196"/>
    </source>
</evidence>
<comment type="caution">
    <text evidence="4">The sequence shown here is derived from an EMBL/GenBank/DDBJ whole genome shotgun (WGS) entry which is preliminary data.</text>
</comment>
<proteinExistence type="predicted"/>
<dbReference type="GO" id="GO:0042806">
    <property type="term" value="F:fucose binding"/>
    <property type="evidence" value="ECO:0007669"/>
    <property type="project" value="TreeGrafter"/>
</dbReference>
<dbReference type="InterPro" id="IPR007721">
    <property type="entry name" value="RbsD_FucU"/>
</dbReference>